<dbReference type="PROSITE" id="PS50016">
    <property type="entry name" value="ZF_PHD_2"/>
    <property type="match status" value="1"/>
</dbReference>
<evidence type="ECO:0000256" key="7">
    <source>
        <dbReference type="ARBA" id="ARBA00022833"/>
    </source>
</evidence>
<dbReference type="InterPro" id="IPR049163">
    <property type="entry name" value="Pif1-like_2B_dom"/>
</dbReference>
<feature type="region of interest" description="Disordered" evidence="14">
    <location>
        <begin position="844"/>
        <end position="868"/>
    </location>
</feature>
<evidence type="ECO:0000256" key="3">
    <source>
        <dbReference type="ARBA" id="ARBA00022763"/>
    </source>
</evidence>
<dbReference type="GO" id="GO:0008270">
    <property type="term" value="F:zinc ion binding"/>
    <property type="evidence" value="ECO:0007669"/>
    <property type="project" value="UniProtKB-KW"/>
</dbReference>
<protein>
    <recommendedName>
        <fullName evidence="13">ATP-dependent DNA helicase</fullName>
        <ecNumber evidence="13">5.6.2.3</ecNumber>
    </recommendedName>
</protein>
<dbReference type="OrthoDB" id="6150199at2759"/>
<evidence type="ECO:0000256" key="14">
    <source>
        <dbReference type="SAM" id="MobiDB-lite"/>
    </source>
</evidence>
<dbReference type="InterPro" id="IPR001965">
    <property type="entry name" value="Znf_PHD"/>
</dbReference>
<reference evidence="16 17" key="1">
    <citation type="submission" date="2020-06" db="EMBL/GenBank/DDBJ databases">
        <authorList>
            <person name="Li R."/>
            <person name="Bekaert M."/>
        </authorList>
    </citation>
    <scope>NUCLEOTIDE SEQUENCE [LARGE SCALE GENOMIC DNA]</scope>
    <source>
        <strain evidence="17">wild</strain>
    </source>
</reference>
<dbReference type="GO" id="GO:0006310">
    <property type="term" value="P:DNA recombination"/>
    <property type="evidence" value="ECO:0007669"/>
    <property type="project" value="UniProtKB-KW"/>
</dbReference>
<dbReference type="SUPFAM" id="SSF57903">
    <property type="entry name" value="FYVE/PHD zinc finger"/>
    <property type="match status" value="1"/>
</dbReference>
<dbReference type="Gene3D" id="3.30.40.10">
    <property type="entry name" value="Zinc/RING finger domain, C3HC4 (zinc finger)"/>
    <property type="match status" value="1"/>
</dbReference>
<dbReference type="CDD" id="cd18809">
    <property type="entry name" value="SF1_C_RecD"/>
    <property type="match status" value="1"/>
</dbReference>
<dbReference type="InterPro" id="IPR011011">
    <property type="entry name" value="Znf_FYVE_PHD"/>
</dbReference>
<dbReference type="InterPro" id="IPR013083">
    <property type="entry name" value="Znf_RING/FYVE/PHD"/>
</dbReference>
<keyword evidence="3 13" id="KW-0227">DNA damage</keyword>
<keyword evidence="1" id="KW-0479">Metal-binding</keyword>
<dbReference type="Pfam" id="PF00628">
    <property type="entry name" value="PHD"/>
    <property type="match status" value="1"/>
</dbReference>
<keyword evidence="4 12" id="KW-0863">Zinc-finger</keyword>
<accession>A0A6J8E924</accession>
<keyword evidence="17" id="KW-1185">Reference proteome</keyword>
<keyword evidence="5 13" id="KW-0378">Hydrolase</keyword>
<evidence type="ECO:0000256" key="13">
    <source>
        <dbReference type="RuleBase" id="RU363044"/>
    </source>
</evidence>
<evidence type="ECO:0000256" key="2">
    <source>
        <dbReference type="ARBA" id="ARBA00022741"/>
    </source>
</evidence>
<sequence length="923" mass="104066">MVNKCDRTDLKGKKVDILQLSRERKNNDFAHFPSWFRSVKNLKKEGENVSVTASTGIASLNVNGQTIHSWSGIKDGRFSNQELEDKLNKNENYIQYKQNILSTDCLIIDEISMISKKIFEQIESICRKILKNDKLFGGIQVIVVGDFFQLPPVPDHLKNDAGEYCFKSSTFQQLFKHKFILTEVIRQTQPDFIQAINDIARGELQTETEHLLYRLRRPLPPGPEPIRLCARNFDCYIFNATKLMDLPGDYTVYNSIDEGQISKLDKSPVTKQLHLKIGFPVMLLKNLNEKLVNGLRGIVSSLSSKCVTINFTGPNGQILTANLKAETFLVFSCNENRVIASRQQIPICLAYSITIHKAQGLTLQRVEVDASNMFAPGQLGVAIGRATEKKGLRVIGFNRSSVLKHEASLYQFYDASNNNEFDNSGKLTCCKIVFNNTEGNSVDTIENSNLDDELSDFSDGEIEEIDFLLSKDTDITEPCEPDQIQELFIDLTEISALFSDLNTAPIDKTCGNISEKSVEPKVWTKYYTEVYQYSVSSEYAGLAKSLFQNEPSSLDFQLCSKIFDKVTSAVLKKHADTITSQEKCISSSNEMSDSGKGKLRNGKKRFSIQTDQSFNLYGAGILNYTHGELLKNKPLFELWKNLFCDFEIVDSIFMVCSQDSEQCLIELYTDVVLSFCRISDNEFRKGILRQFGKTKTERLRKKVDSKVSTSGTLTMKNIYGDNSQGKVSSHLKLKSLVFDSSKSAFSNFVQNDLLKLCHAYAIPIASNSTNDKIKDKLCSVLSSALEIPFPEYLNESGPTKSPPTDQTLDSTQTIVQSVPDVSDVQVPSTSGQSEVTIKAKPKLKRKRTRSKLVTKTKKRKNNNENSGENDTICPLCQRIYVDGDEWIACDICDVWYDRQCLSLSDSQWSEIEGDDWYCPKCKK</sequence>
<dbReference type="GO" id="GO:0000723">
    <property type="term" value="P:telomere maintenance"/>
    <property type="evidence" value="ECO:0007669"/>
    <property type="project" value="InterPro"/>
</dbReference>
<dbReference type="Pfam" id="PF21530">
    <property type="entry name" value="Pif1_2B_dom"/>
    <property type="match status" value="1"/>
</dbReference>
<dbReference type="GO" id="GO:0006281">
    <property type="term" value="P:DNA repair"/>
    <property type="evidence" value="ECO:0007669"/>
    <property type="project" value="UniProtKB-KW"/>
</dbReference>
<evidence type="ECO:0000256" key="8">
    <source>
        <dbReference type="ARBA" id="ARBA00022840"/>
    </source>
</evidence>
<evidence type="ECO:0000256" key="10">
    <source>
        <dbReference type="ARBA" id="ARBA00023204"/>
    </source>
</evidence>
<keyword evidence="2 13" id="KW-0547">Nucleotide-binding</keyword>
<comment type="similarity">
    <text evidence="13">Belongs to the helicase family.</text>
</comment>
<comment type="cofactor">
    <cofactor evidence="13">
        <name>Mg(2+)</name>
        <dbReference type="ChEBI" id="CHEBI:18420"/>
    </cofactor>
</comment>
<dbReference type="SUPFAM" id="SSF52540">
    <property type="entry name" value="P-loop containing nucleoside triphosphate hydrolases"/>
    <property type="match status" value="1"/>
</dbReference>
<dbReference type="InterPro" id="IPR010285">
    <property type="entry name" value="DNA_helicase_pif1-like_DEAD"/>
</dbReference>
<dbReference type="GO" id="GO:0005524">
    <property type="term" value="F:ATP binding"/>
    <property type="evidence" value="ECO:0007669"/>
    <property type="project" value="UniProtKB-KW"/>
</dbReference>
<keyword evidence="6 13" id="KW-0347">Helicase</keyword>
<evidence type="ECO:0000256" key="6">
    <source>
        <dbReference type="ARBA" id="ARBA00022806"/>
    </source>
</evidence>
<feature type="compositionally biased region" description="Basic residues" evidence="14">
    <location>
        <begin position="844"/>
        <end position="860"/>
    </location>
</feature>
<keyword evidence="9" id="KW-0238">DNA-binding</keyword>
<evidence type="ECO:0000313" key="17">
    <source>
        <dbReference type="Proteomes" id="UP000507470"/>
    </source>
</evidence>
<evidence type="ECO:0000256" key="12">
    <source>
        <dbReference type="PROSITE-ProRule" id="PRU00146"/>
    </source>
</evidence>
<dbReference type="PANTHER" id="PTHR47642:SF5">
    <property type="entry name" value="ATP-DEPENDENT DNA HELICASE"/>
    <property type="match status" value="1"/>
</dbReference>
<proteinExistence type="inferred from homology"/>
<evidence type="ECO:0000256" key="9">
    <source>
        <dbReference type="ARBA" id="ARBA00023125"/>
    </source>
</evidence>
<organism evidence="16 17">
    <name type="scientific">Mytilus coruscus</name>
    <name type="common">Sea mussel</name>
    <dbReference type="NCBI Taxonomy" id="42192"/>
    <lineage>
        <taxon>Eukaryota</taxon>
        <taxon>Metazoa</taxon>
        <taxon>Spiralia</taxon>
        <taxon>Lophotrochozoa</taxon>
        <taxon>Mollusca</taxon>
        <taxon>Bivalvia</taxon>
        <taxon>Autobranchia</taxon>
        <taxon>Pteriomorphia</taxon>
        <taxon>Mytilida</taxon>
        <taxon>Mytiloidea</taxon>
        <taxon>Mytilidae</taxon>
        <taxon>Mytilinae</taxon>
        <taxon>Mytilus</taxon>
    </lineage>
</organism>
<keyword evidence="13" id="KW-0233">DNA recombination</keyword>
<dbReference type="InterPro" id="IPR027417">
    <property type="entry name" value="P-loop_NTPase"/>
</dbReference>
<dbReference type="SMART" id="SM00249">
    <property type="entry name" value="PHD"/>
    <property type="match status" value="1"/>
</dbReference>
<feature type="domain" description="PHD-type" evidence="15">
    <location>
        <begin position="870"/>
        <end position="923"/>
    </location>
</feature>
<dbReference type="Pfam" id="PF05970">
    <property type="entry name" value="PIF1"/>
    <property type="match status" value="1"/>
</dbReference>
<gene>
    <name evidence="16" type="ORF">MCOR_49758</name>
</gene>
<evidence type="ECO:0000256" key="11">
    <source>
        <dbReference type="ARBA" id="ARBA00023235"/>
    </source>
</evidence>
<keyword evidence="8 13" id="KW-0067">ATP-binding</keyword>
<dbReference type="PANTHER" id="PTHR47642">
    <property type="entry name" value="ATP-DEPENDENT DNA HELICASE"/>
    <property type="match status" value="1"/>
</dbReference>
<keyword evidence="11" id="KW-0413">Isomerase</keyword>
<dbReference type="Proteomes" id="UP000507470">
    <property type="component" value="Unassembled WGS sequence"/>
</dbReference>
<evidence type="ECO:0000313" key="16">
    <source>
        <dbReference type="EMBL" id="CAC5417224.1"/>
    </source>
</evidence>
<dbReference type="AlphaFoldDB" id="A0A6J8E924"/>
<dbReference type="Gene3D" id="3.40.50.300">
    <property type="entry name" value="P-loop containing nucleotide triphosphate hydrolases"/>
    <property type="match status" value="1"/>
</dbReference>
<dbReference type="EC" id="5.6.2.3" evidence="13"/>
<comment type="catalytic activity">
    <reaction evidence="13">
        <text>ATP + H2O = ADP + phosphate + H(+)</text>
        <dbReference type="Rhea" id="RHEA:13065"/>
        <dbReference type="ChEBI" id="CHEBI:15377"/>
        <dbReference type="ChEBI" id="CHEBI:15378"/>
        <dbReference type="ChEBI" id="CHEBI:30616"/>
        <dbReference type="ChEBI" id="CHEBI:43474"/>
        <dbReference type="ChEBI" id="CHEBI:456216"/>
        <dbReference type="EC" id="5.6.2.3"/>
    </reaction>
</comment>
<evidence type="ECO:0000256" key="5">
    <source>
        <dbReference type="ARBA" id="ARBA00022801"/>
    </source>
</evidence>
<dbReference type="InterPro" id="IPR019787">
    <property type="entry name" value="Znf_PHD-finger"/>
</dbReference>
<keyword evidence="7" id="KW-0862">Zinc</keyword>
<evidence type="ECO:0000256" key="1">
    <source>
        <dbReference type="ARBA" id="ARBA00022723"/>
    </source>
</evidence>
<dbReference type="GO" id="GO:0043139">
    <property type="term" value="F:5'-3' DNA helicase activity"/>
    <property type="evidence" value="ECO:0007669"/>
    <property type="project" value="UniProtKB-EC"/>
</dbReference>
<dbReference type="EMBL" id="CACVKT020008733">
    <property type="protein sequence ID" value="CAC5417224.1"/>
    <property type="molecule type" value="Genomic_DNA"/>
</dbReference>
<name>A0A6J8E924_MYTCO</name>
<keyword evidence="10 13" id="KW-0234">DNA repair</keyword>
<dbReference type="InterPro" id="IPR051055">
    <property type="entry name" value="PIF1_helicase"/>
</dbReference>
<evidence type="ECO:0000259" key="15">
    <source>
        <dbReference type="PROSITE" id="PS50016"/>
    </source>
</evidence>
<evidence type="ECO:0000256" key="4">
    <source>
        <dbReference type="ARBA" id="ARBA00022771"/>
    </source>
</evidence>
<dbReference type="GO" id="GO:0016787">
    <property type="term" value="F:hydrolase activity"/>
    <property type="evidence" value="ECO:0007669"/>
    <property type="project" value="UniProtKB-KW"/>
</dbReference>